<evidence type="ECO:0000256" key="2">
    <source>
        <dbReference type="ARBA" id="ARBA00022490"/>
    </source>
</evidence>
<evidence type="ECO:0000256" key="5">
    <source>
        <dbReference type="ARBA" id="ARBA00023273"/>
    </source>
</evidence>
<evidence type="ECO:0000256" key="1">
    <source>
        <dbReference type="ARBA" id="ARBA00004430"/>
    </source>
</evidence>
<dbReference type="InterPro" id="IPR006802">
    <property type="entry name" value="Radial_spoke"/>
</dbReference>
<keyword evidence="7" id="KW-1185">Reference proteome</keyword>
<sequence>MISHQLEEIDIFKLILHSSIPFVLWVTWDIGKNSNPIEHVNVIDSVVLDTFLNYQKLFRQHENEKAYIDAKAYLLQTNHYSDISLYDHLACVITHAIQSQQDNMNDLLENLNQTVQYQILESNLRPVKD</sequence>
<evidence type="ECO:0000256" key="3">
    <source>
        <dbReference type="ARBA" id="ARBA00023069"/>
    </source>
</evidence>
<protein>
    <submittedName>
        <fullName evidence="6">Uncharacterized protein</fullName>
    </submittedName>
</protein>
<accession>A0A821M5T3</accession>
<evidence type="ECO:0000313" key="7">
    <source>
        <dbReference type="Proteomes" id="UP000663873"/>
    </source>
</evidence>
<dbReference type="GO" id="GO:0060294">
    <property type="term" value="P:cilium movement involved in cell motility"/>
    <property type="evidence" value="ECO:0007669"/>
    <property type="project" value="InterPro"/>
</dbReference>
<name>A0A821M5T3_9BILA</name>
<evidence type="ECO:0000313" key="6">
    <source>
        <dbReference type="EMBL" id="CAF4761447.1"/>
    </source>
</evidence>
<comment type="subcellular location">
    <subcellularLocation>
        <location evidence="1">Cytoplasm</location>
        <location evidence="1">Cytoskeleton</location>
        <location evidence="1">Cilium axoneme</location>
    </subcellularLocation>
</comment>
<keyword evidence="4" id="KW-0206">Cytoskeleton</keyword>
<reference evidence="6" key="1">
    <citation type="submission" date="2021-02" db="EMBL/GenBank/DDBJ databases">
        <authorList>
            <person name="Nowell W R."/>
        </authorList>
    </citation>
    <scope>NUCLEOTIDE SEQUENCE</scope>
</reference>
<feature type="non-terminal residue" evidence="6">
    <location>
        <position position="129"/>
    </location>
</feature>
<comment type="caution">
    <text evidence="6">The sequence shown here is derived from an EMBL/GenBank/DDBJ whole genome shotgun (WGS) entry which is preliminary data.</text>
</comment>
<proteinExistence type="predicted"/>
<gene>
    <name evidence="6" type="ORF">UJA718_LOCUS39461</name>
</gene>
<dbReference type="EMBL" id="CAJOBP010041836">
    <property type="protein sequence ID" value="CAF4761447.1"/>
    <property type="molecule type" value="Genomic_DNA"/>
</dbReference>
<organism evidence="6 7">
    <name type="scientific">Rotaria socialis</name>
    <dbReference type="NCBI Taxonomy" id="392032"/>
    <lineage>
        <taxon>Eukaryota</taxon>
        <taxon>Metazoa</taxon>
        <taxon>Spiralia</taxon>
        <taxon>Gnathifera</taxon>
        <taxon>Rotifera</taxon>
        <taxon>Eurotatoria</taxon>
        <taxon>Bdelloidea</taxon>
        <taxon>Philodinida</taxon>
        <taxon>Philodinidae</taxon>
        <taxon>Rotaria</taxon>
    </lineage>
</organism>
<keyword evidence="3" id="KW-0969">Cilium</keyword>
<feature type="non-terminal residue" evidence="6">
    <location>
        <position position="1"/>
    </location>
</feature>
<keyword evidence="2" id="KW-0963">Cytoplasm</keyword>
<dbReference type="AlphaFoldDB" id="A0A821M5T3"/>
<dbReference type="Pfam" id="PF04712">
    <property type="entry name" value="Radial_spoke"/>
    <property type="match status" value="1"/>
</dbReference>
<dbReference type="Proteomes" id="UP000663873">
    <property type="component" value="Unassembled WGS sequence"/>
</dbReference>
<dbReference type="GO" id="GO:0060271">
    <property type="term" value="P:cilium assembly"/>
    <property type="evidence" value="ECO:0007669"/>
    <property type="project" value="InterPro"/>
</dbReference>
<keyword evidence="5" id="KW-0966">Cell projection</keyword>
<evidence type="ECO:0000256" key="4">
    <source>
        <dbReference type="ARBA" id="ARBA00023212"/>
    </source>
</evidence>
<dbReference type="GO" id="GO:0001534">
    <property type="term" value="C:radial spoke"/>
    <property type="evidence" value="ECO:0007669"/>
    <property type="project" value="InterPro"/>
</dbReference>